<proteinExistence type="predicted"/>
<evidence type="ECO:0008006" key="4">
    <source>
        <dbReference type="Google" id="ProtNLM"/>
    </source>
</evidence>
<evidence type="ECO:0000259" key="1">
    <source>
        <dbReference type="Pfam" id="PF05876"/>
    </source>
</evidence>
<dbReference type="InterPro" id="IPR046454">
    <property type="entry name" value="GpA_endonuclease"/>
</dbReference>
<organism evidence="3">
    <name type="scientific">marine sediment metagenome</name>
    <dbReference type="NCBI Taxonomy" id="412755"/>
    <lineage>
        <taxon>unclassified sequences</taxon>
        <taxon>metagenomes</taxon>
        <taxon>ecological metagenomes</taxon>
    </lineage>
</organism>
<dbReference type="Pfam" id="PF05876">
    <property type="entry name" value="GpA_ATPase"/>
    <property type="match status" value="1"/>
</dbReference>
<protein>
    <recommendedName>
        <fullName evidence="4">Terminase large subunit gp17-like C-terminal domain-containing protein</fullName>
    </recommendedName>
</protein>
<dbReference type="GO" id="GO:0016887">
    <property type="term" value="F:ATP hydrolysis activity"/>
    <property type="evidence" value="ECO:0007669"/>
    <property type="project" value="InterPro"/>
</dbReference>
<dbReference type="GO" id="GO:0004519">
    <property type="term" value="F:endonuclease activity"/>
    <property type="evidence" value="ECO:0007669"/>
    <property type="project" value="InterPro"/>
</dbReference>
<feature type="domain" description="Phage terminase large subunit GpA ATPase" evidence="1">
    <location>
        <begin position="59"/>
        <end position="267"/>
    </location>
</feature>
<feature type="domain" description="Terminase large subunit GpA endonuclease" evidence="2">
    <location>
        <begin position="281"/>
        <end position="391"/>
    </location>
</feature>
<dbReference type="EMBL" id="LAZR01030170">
    <property type="protein sequence ID" value="KKL57425.1"/>
    <property type="molecule type" value="Genomic_DNA"/>
</dbReference>
<gene>
    <name evidence="3" type="ORF">LCGC14_2235540</name>
</gene>
<reference evidence="3" key="1">
    <citation type="journal article" date="2015" name="Nature">
        <title>Complex archaea that bridge the gap between prokaryotes and eukaryotes.</title>
        <authorList>
            <person name="Spang A."/>
            <person name="Saw J.H."/>
            <person name="Jorgensen S.L."/>
            <person name="Zaremba-Niedzwiedzka K."/>
            <person name="Martijn J."/>
            <person name="Lind A.E."/>
            <person name="van Eijk R."/>
            <person name="Schleper C."/>
            <person name="Guy L."/>
            <person name="Ettema T.J."/>
        </authorList>
    </citation>
    <scope>NUCLEOTIDE SEQUENCE</scope>
</reference>
<evidence type="ECO:0000313" key="3">
    <source>
        <dbReference type="EMBL" id="KKL57425.1"/>
    </source>
</evidence>
<accession>A0A0F9FJK3</accession>
<dbReference type="AlphaFoldDB" id="A0A0F9FJK3"/>
<sequence length="594" mass="69438">MLADMKEKRLDLRRESFKQRKPRLWLARFHHVNVHNKPMEFGDKYRFLIPLYNMMDERDICCEKSVQCGMSEWMIVSVLHEASIGLRILYVMPNIDLRGKFVKDRVDRPLKLVPYYVKLVKESYGESAAIGLKHFGKGLLNFVGSNSPAEFISYPADALYIDEVDECNQQNLEMAPDRLDASDYKYERRIGNPSVENWGIDSHYLESSQGKWNIRCHSCNHWQVLNFFKNVIEKTSDLTFRILSEDDDEVYTICTKCGVKINRMKKGVWVDTFTNKDKKGRRVNQLFSANVTMRKLVDQYSKALGNAKKMQIFVNSKLGLPFSSSENKITYSLLKKAEAGSNYTLKDSSVYMNSFQRVYVGIDVGTYYYVIVRAVLSNGKRQLIDAKKIEATQHLVNYLKKIRNTKYMVIDEHPEIREVEKIKKSVPKMYSCNFHLGRTVLALRKMRDKWKKEKRVTIDRTFILDEVKADFVRQIMLNPLDAKDIYNDSMEDYGEYFEQLLSSTRIFVEEANQNRGRFEWRESGPDHFFHAEAYCKLAEMVDPNILQYYSDKGKEFGAKTKAEITQEQRSKKELVPTMTVEEKEAIDKGIMDIK</sequence>
<name>A0A0F9FJK3_9ZZZZ</name>
<dbReference type="Pfam" id="PF20454">
    <property type="entry name" value="GpA_nuclease"/>
    <property type="match status" value="1"/>
</dbReference>
<feature type="non-terminal residue" evidence="3">
    <location>
        <position position="594"/>
    </location>
</feature>
<evidence type="ECO:0000259" key="2">
    <source>
        <dbReference type="Pfam" id="PF20454"/>
    </source>
</evidence>
<comment type="caution">
    <text evidence="3">The sequence shown here is derived from an EMBL/GenBank/DDBJ whole genome shotgun (WGS) entry which is preliminary data.</text>
</comment>
<dbReference type="InterPro" id="IPR046453">
    <property type="entry name" value="GpA_ATPase"/>
</dbReference>